<reference evidence="2 3" key="1">
    <citation type="submission" date="2017-02" db="EMBL/GenBank/DDBJ databases">
        <authorList>
            <person name="Peterson S.W."/>
        </authorList>
    </citation>
    <scope>NUCLEOTIDE SEQUENCE [LARGE SCALE GENOMIC DNA]</scope>
    <source>
        <strain evidence="2 3">USBA 369</strain>
    </source>
</reference>
<dbReference type="EMBL" id="FUXL01000001">
    <property type="protein sequence ID" value="SJZ56549.1"/>
    <property type="molecule type" value="Genomic_DNA"/>
</dbReference>
<evidence type="ECO:0000256" key="1">
    <source>
        <dbReference type="SAM" id="Phobius"/>
    </source>
</evidence>
<evidence type="ECO:0000313" key="3">
    <source>
        <dbReference type="Proteomes" id="UP000190135"/>
    </source>
</evidence>
<dbReference type="AlphaFoldDB" id="A0A1T4LP81"/>
<keyword evidence="3" id="KW-1185">Reference proteome</keyword>
<dbReference type="RefSeq" id="WP_116002543.1">
    <property type="nucleotide sequence ID" value="NZ_FUXL01000001.1"/>
</dbReference>
<feature type="transmembrane region" description="Helical" evidence="1">
    <location>
        <begin position="5"/>
        <end position="22"/>
    </location>
</feature>
<sequence length="110" mass="12897">MLRALLIFWLGPIAFFWGWYFLSLNDWSLGFFFFSRELHDQVFRIYGAVLGVDPAALPGMVAHALVYDSLFVLALFAFRQRRAIRRWIEARRQHPHQEEVISRASLSKAP</sequence>
<dbReference type="Pfam" id="PF19600">
    <property type="entry name" value="DUF6105"/>
    <property type="match status" value="1"/>
</dbReference>
<keyword evidence="1" id="KW-1133">Transmembrane helix</keyword>
<proteinExistence type="predicted"/>
<organism evidence="2 3">
    <name type="scientific">Consotaella salsifontis</name>
    <dbReference type="NCBI Taxonomy" id="1365950"/>
    <lineage>
        <taxon>Bacteria</taxon>
        <taxon>Pseudomonadati</taxon>
        <taxon>Pseudomonadota</taxon>
        <taxon>Alphaproteobacteria</taxon>
        <taxon>Hyphomicrobiales</taxon>
        <taxon>Aurantimonadaceae</taxon>
        <taxon>Consotaella</taxon>
    </lineage>
</organism>
<keyword evidence="1" id="KW-0472">Membrane</keyword>
<protein>
    <submittedName>
        <fullName evidence="2">Uncharacterized protein</fullName>
    </submittedName>
</protein>
<name>A0A1T4LP81_9HYPH</name>
<keyword evidence="1" id="KW-0812">Transmembrane</keyword>
<accession>A0A1T4LP81</accession>
<gene>
    <name evidence="2" type="ORF">SAMN05428963_101309</name>
</gene>
<dbReference type="Proteomes" id="UP000190135">
    <property type="component" value="Unassembled WGS sequence"/>
</dbReference>
<dbReference type="OrthoDB" id="7906687at2"/>
<dbReference type="InterPro" id="IPR046087">
    <property type="entry name" value="DUF6105"/>
</dbReference>
<dbReference type="STRING" id="1365950.SAMN05428963_101309"/>
<feature type="transmembrane region" description="Helical" evidence="1">
    <location>
        <begin position="60"/>
        <end position="78"/>
    </location>
</feature>
<evidence type="ECO:0000313" key="2">
    <source>
        <dbReference type="EMBL" id="SJZ56549.1"/>
    </source>
</evidence>